<comment type="cofactor">
    <cofactor evidence="1">
        <name>Zn(2+)</name>
        <dbReference type="ChEBI" id="CHEBI:29105"/>
    </cofactor>
</comment>
<proteinExistence type="inferred from homology"/>
<keyword evidence="3" id="KW-0479">Metal-binding</keyword>
<keyword evidence="5 7" id="KW-0560">Oxidoreductase</keyword>
<evidence type="ECO:0000256" key="1">
    <source>
        <dbReference type="ARBA" id="ARBA00001947"/>
    </source>
</evidence>
<dbReference type="PANTHER" id="PTHR43161:SF9">
    <property type="entry name" value="SORBITOL DEHYDROGENASE"/>
    <property type="match status" value="1"/>
</dbReference>
<dbReference type="InterPro" id="IPR013149">
    <property type="entry name" value="ADH-like_C"/>
</dbReference>
<evidence type="ECO:0000256" key="5">
    <source>
        <dbReference type="ARBA" id="ARBA00023002"/>
    </source>
</evidence>
<dbReference type="SUPFAM" id="SSF51735">
    <property type="entry name" value="NAD(P)-binding Rossmann-fold domains"/>
    <property type="match status" value="1"/>
</dbReference>
<dbReference type="Proteomes" id="UP001236806">
    <property type="component" value="Unassembled WGS sequence"/>
</dbReference>
<sequence>MTTNETQVQPATAETAFPVSGPAVVAHAANDLRIDELALTAPAADEAVIEVHYGGICGSDLHYWLHGAAGESILKAPLVLGHEISGTVVGAAADGTGPAAGTPVAVHPATPGPGAARFPADRPNLSPGCTYLGSAARFPHQDGAFSRYVNLPTRMLRPLPDSIDLRTAALIEPASVAWHAVARAGDVAGKTALVIGSGPIGALAVAVLKRAGASRITAVDMHNKPLEIAKAVGADQVITAGDAGAIAAVEADVVIESSGNHHGLASAIQGATRGGTVVMVGLLPTGPQPVLISLAITRELELKGSFRFNDEIDDVIAALADGSLHINPVITHEYPVEQAFEAFNVARNSAESGKVLLSFGAGSAS</sequence>
<dbReference type="RefSeq" id="WP_306635872.1">
    <property type="nucleotide sequence ID" value="NZ_JAUSXB010000001.1"/>
</dbReference>
<dbReference type="EMBL" id="JAUSXB010000001">
    <property type="protein sequence ID" value="MDQ0674356.1"/>
    <property type="molecule type" value="Genomic_DNA"/>
</dbReference>
<dbReference type="InterPro" id="IPR020843">
    <property type="entry name" value="ER"/>
</dbReference>
<evidence type="ECO:0000256" key="2">
    <source>
        <dbReference type="ARBA" id="ARBA00008072"/>
    </source>
</evidence>
<protein>
    <submittedName>
        <fullName evidence="7">L-idonate 5-dehydrogenase</fullName>
        <ecNumber evidence="7">1.1.1.264</ecNumber>
    </submittedName>
</protein>
<accession>A0ABU0PK56</accession>
<name>A0ABU0PK56_9MICC</name>
<reference evidence="7 8" key="1">
    <citation type="submission" date="2023-07" db="EMBL/GenBank/DDBJ databases">
        <title>Comparative genomics of wheat-associated soil bacteria to identify genetic determinants of phenazine resistance.</title>
        <authorList>
            <person name="Mouncey N."/>
        </authorList>
    </citation>
    <scope>NUCLEOTIDE SEQUENCE [LARGE SCALE GENOMIC DNA]</scope>
    <source>
        <strain evidence="7 8">W1I3</strain>
    </source>
</reference>
<evidence type="ECO:0000313" key="8">
    <source>
        <dbReference type="Proteomes" id="UP001236806"/>
    </source>
</evidence>
<dbReference type="Gene3D" id="3.40.50.720">
    <property type="entry name" value="NAD(P)-binding Rossmann-like Domain"/>
    <property type="match status" value="1"/>
</dbReference>
<dbReference type="GO" id="GO:0050572">
    <property type="term" value="F:L-idonate 5-dehydrogenase [NAD(P)+] activity"/>
    <property type="evidence" value="ECO:0007669"/>
    <property type="project" value="UniProtKB-EC"/>
</dbReference>
<gene>
    <name evidence="7" type="ORF">QFZ36_001917</name>
</gene>
<comment type="similarity">
    <text evidence="2">Belongs to the zinc-containing alcohol dehydrogenase family.</text>
</comment>
<dbReference type="Pfam" id="PF08240">
    <property type="entry name" value="ADH_N"/>
    <property type="match status" value="1"/>
</dbReference>
<dbReference type="CDD" id="cd08232">
    <property type="entry name" value="idonate-5-DH"/>
    <property type="match status" value="1"/>
</dbReference>
<dbReference type="SMART" id="SM00829">
    <property type="entry name" value="PKS_ER"/>
    <property type="match status" value="1"/>
</dbReference>
<feature type="domain" description="Enoyl reductase (ER)" evidence="6">
    <location>
        <begin position="27"/>
        <end position="357"/>
    </location>
</feature>
<dbReference type="InterPro" id="IPR013154">
    <property type="entry name" value="ADH-like_N"/>
</dbReference>
<evidence type="ECO:0000256" key="4">
    <source>
        <dbReference type="ARBA" id="ARBA00022833"/>
    </source>
</evidence>
<evidence type="ECO:0000256" key="3">
    <source>
        <dbReference type="ARBA" id="ARBA00022723"/>
    </source>
</evidence>
<dbReference type="Pfam" id="PF00107">
    <property type="entry name" value="ADH_zinc_N"/>
    <property type="match status" value="1"/>
</dbReference>
<dbReference type="Gene3D" id="3.90.180.10">
    <property type="entry name" value="Medium-chain alcohol dehydrogenases, catalytic domain"/>
    <property type="match status" value="1"/>
</dbReference>
<evidence type="ECO:0000313" key="7">
    <source>
        <dbReference type="EMBL" id="MDQ0674356.1"/>
    </source>
</evidence>
<dbReference type="EC" id="1.1.1.264" evidence="7"/>
<keyword evidence="8" id="KW-1185">Reference proteome</keyword>
<organism evidence="7 8">
    <name type="scientific">Pseudarthrobacter siccitolerans</name>
    <dbReference type="NCBI Taxonomy" id="861266"/>
    <lineage>
        <taxon>Bacteria</taxon>
        <taxon>Bacillati</taxon>
        <taxon>Actinomycetota</taxon>
        <taxon>Actinomycetes</taxon>
        <taxon>Micrococcales</taxon>
        <taxon>Micrococcaceae</taxon>
        <taxon>Pseudarthrobacter</taxon>
    </lineage>
</organism>
<dbReference type="InterPro" id="IPR011032">
    <property type="entry name" value="GroES-like_sf"/>
</dbReference>
<dbReference type="PANTHER" id="PTHR43161">
    <property type="entry name" value="SORBITOL DEHYDROGENASE"/>
    <property type="match status" value="1"/>
</dbReference>
<dbReference type="SUPFAM" id="SSF50129">
    <property type="entry name" value="GroES-like"/>
    <property type="match status" value="1"/>
</dbReference>
<comment type="caution">
    <text evidence="7">The sequence shown here is derived from an EMBL/GenBank/DDBJ whole genome shotgun (WGS) entry which is preliminary data.</text>
</comment>
<dbReference type="InterPro" id="IPR036291">
    <property type="entry name" value="NAD(P)-bd_dom_sf"/>
</dbReference>
<evidence type="ECO:0000259" key="6">
    <source>
        <dbReference type="SMART" id="SM00829"/>
    </source>
</evidence>
<keyword evidence="4" id="KW-0862">Zinc</keyword>